<dbReference type="InterPro" id="IPR004474">
    <property type="entry name" value="LytR_CpsA_psr"/>
</dbReference>
<dbReference type="PANTHER" id="PTHR33392">
    <property type="entry name" value="POLYISOPRENYL-TEICHOIC ACID--PEPTIDOGLYCAN TEICHOIC ACID TRANSFERASE TAGU"/>
    <property type="match status" value="1"/>
</dbReference>
<dbReference type="InterPro" id="IPR050922">
    <property type="entry name" value="LytR/CpsA/Psr_CW_biosynth"/>
</dbReference>
<protein>
    <submittedName>
        <fullName evidence="4">LCP family protein</fullName>
    </submittedName>
</protein>
<accession>A0ABR7HJZ3</accession>
<proteinExistence type="inferred from homology"/>
<keyword evidence="2" id="KW-1133">Transmembrane helix</keyword>
<evidence type="ECO:0000259" key="3">
    <source>
        <dbReference type="Pfam" id="PF03816"/>
    </source>
</evidence>
<keyword evidence="2" id="KW-0812">Transmembrane</keyword>
<dbReference type="RefSeq" id="WP_186935108.1">
    <property type="nucleotide sequence ID" value="NZ_JACOPS010000002.1"/>
</dbReference>
<gene>
    <name evidence="4" type="ORF">H8R91_04855</name>
</gene>
<feature type="domain" description="Cell envelope-related transcriptional attenuator" evidence="3">
    <location>
        <begin position="121"/>
        <end position="286"/>
    </location>
</feature>
<keyword evidence="5" id="KW-1185">Reference proteome</keyword>
<evidence type="ECO:0000256" key="1">
    <source>
        <dbReference type="ARBA" id="ARBA00006068"/>
    </source>
</evidence>
<reference evidence="4 5" key="1">
    <citation type="submission" date="2020-08" db="EMBL/GenBank/DDBJ databases">
        <title>Genome public.</title>
        <authorList>
            <person name="Liu C."/>
            <person name="Sun Q."/>
        </authorList>
    </citation>
    <scope>NUCLEOTIDE SEQUENCE [LARGE SCALE GENOMIC DNA]</scope>
    <source>
        <strain evidence="4 5">NSJ-71</strain>
    </source>
</reference>
<comment type="similarity">
    <text evidence="1">Belongs to the LytR/CpsA/Psr (LCP) family.</text>
</comment>
<organism evidence="4 5">
    <name type="scientific">Ruminococcus intestinalis</name>
    <dbReference type="NCBI Taxonomy" id="2763066"/>
    <lineage>
        <taxon>Bacteria</taxon>
        <taxon>Bacillati</taxon>
        <taxon>Bacillota</taxon>
        <taxon>Clostridia</taxon>
        <taxon>Eubacteriales</taxon>
        <taxon>Oscillospiraceae</taxon>
        <taxon>Ruminococcus</taxon>
    </lineage>
</organism>
<dbReference type="PANTHER" id="PTHR33392:SF6">
    <property type="entry name" value="POLYISOPRENYL-TEICHOIC ACID--PEPTIDOGLYCAN TEICHOIC ACID TRANSFERASE TAGU"/>
    <property type="match status" value="1"/>
</dbReference>
<feature type="transmembrane region" description="Helical" evidence="2">
    <location>
        <begin position="33"/>
        <end position="56"/>
    </location>
</feature>
<dbReference type="EMBL" id="JACOPS010000002">
    <property type="protein sequence ID" value="MBC5727855.1"/>
    <property type="molecule type" value="Genomic_DNA"/>
</dbReference>
<sequence length="382" mass="42916">MANHDNNNEIKEGFVDISSNKQVNKIYKKRGRAIRITSIVLSILLLIGGSGLLYYYSVLNSLKFVDISDNNSTKATSSTLPTSDGTFSKSQLSNDELLEDSKVLNVMLFGEDNAKGEKFGRSDSMIMLSIDNRHKKLKMTSFQRDSYVYVDGYGYDKLTNAYAYGGPKLTIQTIESNFGVKVDRYAVVDYASFIDIIDVLGGIDLELTQDEIDYINYQLYKNKQSDTRTTITDAPGKVHLTGQQALWYARNRGLDSSEEGIGIAGDDWDRTSRQRKLLETMFNDMKDADLTQIISIVGKVGPLVTTNLKKDEITALVSHSMTYLTYSVEQYTVPEEGQWYYMNDTPVGSVIAFSDLETQRKLFAEFIYEELITGNTTSTSSN</sequence>
<evidence type="ECO:0000256" key="2">
    <source>
        <dbReference type="SAM" id="Phobius"/>
    </source>
</evidence>
<dbReference type="Proteomes" id="UP000636755">
    <property type="component" value="Unassembled WGS sequence"/>
</dbReference>
<dbReference type="Gene3D" id="3.40.630.190">
    <property type="entry name" value="LCP protein"/>
    <property type="match status" value="1"/>
</dbReference>
<name>A0ABR7HJZ3_9FIRM</name>
<evidence type="ECO:0000313" key="4">
    <source>
        <dbReference type="EMBL" id="MBC5727855.1"/>
    </source>
</evidence>
<keyword evidence="2" id="KW-0472">Membrane</keyword>
<dbReference type="Pfam" id="PF03816">
    <property type="entry name" value="LytR_cpsA_psr"/>
    <property type="match status" value="1"/>
</dbReference>
<dbReference type="NCBIfam" id="TIGR00350">
    <property type="entry name" value="lytR_cpsA_psr"/>
    <property type="match status" value="1"/>
</dbReference>
<comment type="caution">
    <text evidence="4">The sequence shown here is derived from an EMBL/GenBank/DDBJ whole genome shotgun (WGS) entry which is preliminary data.</text>
</comment>
<evidence type="ECO:0000313" key="5">
    <source>
        <dbReference type="Proteomes" id="UP000636755"/>
    </source>
</evidence>